<proteinExistence type="predicted"/>
<dbReference type="EMBL" id="CM055760">
    <property type="protein sequence ID" value="KAJ7987092.1"/>
    <property type="molecule type" value="Genomic_DNA"/>
</dbReference>
<organism evidence="1 2">
    <name type="scientific">Dallia pectoralis</name>
    <name type="common">Alaska blackfish</name>
    <dbReference type="NCBI Taxonomy" id="75939"/>
    <lineage>
        <taxon>Eukaryota</taxon>
        <taxon>Metazoa</taxon>
        <taxon>Chordata</taxon>
        <taxon>Craniata</taxon>
        <taxon>Vertebrata</taxon>
        <taxon>Euteleostomi</taxon>
        <taxon>Actinopterygii</taxon>
        <taxon>Neopterygii</taxon>
        <taxon>Teleostei</taxon>
        <taxon>Protacanthopterygii</taxon>
        <taxon>Esociformes</taxon>
        <taxon>Umbridae</taxon>
        <taxon>Dallia</taxon>
    </lineage>
</organism>
<evidence type="ECO:0000313" key="1">
    <source>
        <dbReference type="EMBL" id="KAJ7987092.1"/>
    </source>
</evidence>
<name>A0ACC2F708_DALPE</name>
<evidence type="ECO:0000313" key="2">
    <source>
        <dbReference type="Proteomes" id="UP001157502"/>
    </source>
</evidence>
<keyword evidence="2" id="KW-1185">Reference proteome</keyword>
<dbReference type="Proteomes" id="UP001157502">
    <property type="component" value="Chromosome 33"/>
</dbReference>
<gene>
    <name evidence="1" type="ORF">DPEC_G00335160</name>
</gene>
<reference evidence="1" key="1">
    <citation type="submission" date="2021-05" db="EMBL/GenBank/DDBJ databases">
        <authorList>
            <person name="Pan Q."/>
            <person name="Jouanno E."/>
            <person name="Zahm M."/>
            <person name="Klopp C."/>
            <person name="Cabau C."/>
            <person name="Louis A."/>
            <person name="Berthelot C."/>
            <person name="Parey E."/>
            <person name="Roest Crollius H."/>
            <person name="Montfort J."/>
            <person name="Robinson-Rechavi M."/>
            <person name="Bouchez O."/>
            <person name="Lampietro C."/>
            <person name="Lopez Roques C."/>
            <person name="Donnadieu C."/>
            <person name="Postlethwait J."/>
            <person name="Bobe J."/>
            <person name="Dillon D."/>
            <person name="Chandos A."/>
            <person name="von Hippel F."/>
            <person name="Guiguen Y."/>
        </authorList>
    </citation>
    <scope>NUCLEOTIDE SEQUENCE</scope>
    <source>
        <strain evidence="1">YG-Jan2019</strain>
    </source>
</reference>
<protein>
    <submittedName>
        <fullName evidence="1">Uncharacterized protein</fullName>
    </submittedName>
</protein>
<sequence length="108" mass="11095">MPNSAPLHLPGRYVLNAGLMASSVGLHITCLGSVSAPSAVMALNRSLANVIRGGYGTSSTGYGKPMEITGAHTEVSVDQTVQMIKDAQNIIITPGYGLCAAKAQLPGR</sequence>
<comment type="caution">
    <text evidence="1">The sequence shown here is derived from an EMBL/GenBank/DDBJ whole genome shotgun (WGS) entry which is preliminary data.</text>
</comment>
<accession>A0ACC2F708</accession>